<evidence type="ECO:0000256" key="1">
    <source>
        <dbReference type="SAM" id="Phobius"/>
    </source>
</evidence>
<evidence type="ECO:0000313" key="2">
    <source>
        <dbReference type="EMBL" id="MBP2034682.1"/>
    </source>
</evidence>
<dbReference type="RefSeq" id="WP_189965306.1">
    <property type="nucleotide sequence ID" value="NZ_BMVL01000002.1"/>
</dbReference>
<protein>
    <recommendedName>
        <fullName evidence="4">YcxB-like protein</fullName>
    </recommendedName>
</protein>
<feature type="transmembrane region" description="Helical" evidence="1">
    <location>
        <begin position="44"/>
        <end position="62"/>
    </location>
</feature>
<proteinExistence type="predicted"/>
<gene>
    <name evidence="2" type="ORF">J2Z77_000466</name>
</gene>
<keyword evidence="3" id="KW-1185">Reference proteome</keyword>
<name>A0ABS4KXB7_STRAV</name>
<sequence>MEDINIRQPQQARLTGEAVLRFTGSVEKSELREGLKAAGTFRRLRWLAAAGALFIALLGVRVDAEGGSVNIGLMAAAAVYAIVFALLAPRRIVTHALRAQRAHEGADCVVDGTGIAALLDGADIKRLGWDEMSRYHETPNLYAVVGRTGLRNWVMILPKRLLTAPDAELLGAVLDSRLRRG</sequence>
<evidence type="ECO:0008006" key="4">
    <source>
        <dbReference type="Google" id="ProtNLM"/>
    </source>
</evidence>
<feature type="transmembrane region" description="Helical" evidence="1">
    <location>
        <begin position="68"/>
        <end position="88"/>
    </location>
</feature>
<reference evidence="2 3" key="1">
    <citation type="submission" date="2021-03" db="EMBL/GenBank/DDBJ databases">
        <title>Genomic Encyclopedia of Type Strains, Phase IV (KMG-IV): sequencing the most valuable type-strain genomes for metagenomic binning, comparative biology and taxonomic classification.</title>
        <authorList>
            <person name="Goeker M."/>
        </authorList>
    </citation>
    <scope>NUCLEOTIDE SEQUENCE [LARGE SCALE GENOMIC DNA]</scope>
    <source>
        <strain evidence="2 3">DSM 40526</strain>
    </source>
</reference>
<keyword evidence="1" id="KW-1133">Transmembrane helix</keyword>
<comment type="caution">
    <text evidence="2">The sequence shown here is derived from an EMBL/GenBank/DDBJ whole genome shotgun (WGS) entry which is preliminary data.</text>
</comment>
<accession>A0ABS4KXB7</accession>
<evidence type="ECO:0000313" key="3">
    <source>
        <dbReference type="Proteomes" id="UP001519310"/>
    </source>
</evidence>
<keyword evidence="1" id="KW-0812">Transmembrane</keyword>
<organism evidence="2 3">
    <name type="scientific">Streptomyces avidinii</name>
    <dbReference type="NCBI Taxonomy" id="1895"/>
    <lineage>
        <taxon>Bacteria</taxon>
        <taxon>Bacillati</taxon>
        <taxon>Actinomycetota</taxon>
        <taxon>Actinomycetes</taxon>
        <taxon>Kitasatosporales</taxon>
        <taxon>Streptomycetaceae</taxon>
        <taxon>Streptomyces</taxon>
    </lineage>
</organism>
<keyword evidence="1" id="KW-0472">Membrane</keyword>
<dbReference type="Proteomes" id="UP001519310">
    <property type="component" value="Unassembled WGS sequence"/>
</dbReference>
<dbReference type="EMBL" id="JAGGLQ010000001">
    <property type="protein sequence ID" value="MBP2034682.1"/>
    <property type="molecule type" value="Genomic_DNA"/>
</dbReference>